<accession>A0A8K0TPR9</accession>
<dbReference type="Gene3D" id="3.40.50.300">
    <property type="entry name" value="P-loop containing nucleotide triphosphate hydrolases"/>
    <property type="match status" value="1"/>
</dbReference>
<dbReference type="InterPro" id="IPR038727">
    <property type="entry name" value="NadR/Ttd14_AAA_dom"/>
</dbReference>
<dbReference type="EMBL" id="JAGPXD010000002">
    <property type="protein sequence ID" value="KAH7369363.1"/>
    <property type="molecule type" value="Genomic_DNA"/>
</dbReference>
<proteinExistence type="predicted"/>
<dbReference type="Proteomes" id="UP000813385">
    <property type="component" value="Unassembled WGS sequence"/>
</dbReference>
<evidence type="ECO:0000256" key="1">
    <source>
        <dbReference type="SAM" id="MobiDB-lite"/>
    </source>
</evidence>
<dbReference type="PANTHER" id="PTHR38795">
    <property type="entry name" value="DUF6604 DOMAIN-CONTAINING PROTEIN"/>
    <property type="match status" value="1"/>
</dbReference>
<feature type="compositionally biased region" description="Basic and acidic residues" evidence="1">
    <location>
        <begin position="318"/>
        <end position="332"/>
    </location>
</feature>
<comment type="caution">
    <text evidence="4">The sequence shown here is derived from an EMBL/GenBank/DDBJ whole genome shotgun (WGS) entry which is preliminary data.</text>
</comment>
<evidence type="ECO:0000259" key="3">
    <source>
        <dbReference type="Pfam" id="PF20253"/>
    </source>
</evidence>
<dbReference type="InterPro" id="IPR027417">
    <property type="entry name" value="P-loop_NTPase"/>
</dbReference>
<feature type="domain" description="DUF6604" evidence="3">
    <location>
        <begin position="194"/>
        <end position="435"/>
    </location>
</feature>
<name>A0A8K0TPR9_9PEZI</name>
<evidence type="ECO:0000259" key="2">
    <source>
        <dbReference type="Pfam" id="PF13521"/>
    </source>
</evidence>
<dbReference type="PANTHER" id="PTHR38795:SF1">
    <property type="entry name" value="DUF6604 DOMAIN-CONTAINING PROTEIN"/>
    <property type="match status" value="1"/>
</dbReference>
<dbReference type="InterPro" id="IPR046539">
    <property type="entry name" value="DUF6604"/>
</dbReference>
<dbReference type="Pfam" id="PF20253">
    <property type="entry name" value="DUF6604"/>
    <property type="match status" value="1"/>
</dbReference>
<dbReference type="OrthoDB" id="6118920at2759"/>
<reference evidence="4" key="1">
    <citation type="journal article" date="2021" name="Nat. Commun.">
        <title>Genetic determinants of endophytism in the Arabidopsis root mycobiome.</title>
        <authorList>
            <person name="Mesny F."/>
            <person name="Miyauchi S."/>
            <person name="Thiergart T."/>
            <person name="Pickel B."/>
            <person name="Atanasova L."/>
            <person name="Karlsson M."/>
            <person name="Huettel B."/>
            <person name="Barry K.W."/>
            <person name="Haridas S."/>
            <person name="Chen C."/>
            <person name="Bauer D."/>
            <person name="Andreopoulos W."/>
            <person name="Pangilinan J."/>
            <person name="LaButti K."/>
            <person name="Riley R."/>
            <person name="Lipzen A."/>
            <person name="Clum A."/>
            <person name="Drula E."/>
            <person name="Henrissat B."/>
            <person name="Kohler A."/>
            <person name="Grigoriev I.V."/>
            <person name="Martin F.M."/>
            <person name="Hacquard S."/>
        </authorList>
    </citation>
    <scope>NUCLEOTIDE SEQUENCE</scope>
    <source>
        <strain evidence="4">MPI-CAGE-AT-0016</strain>
    </source>
</reference>
<evidence type="ECO:0000313" key="5">
    <source>
        <dbReference type="Proteomes" id="UP000813385"/>
    </source>
</evidence>
<sequence>MTTTPKNIYIVGAQCTGKTTLVNALESHFASRAAHDRPAIVREVARTVLKTHSLAATDIRSSPQSAFEMQKLMLLAQVGAERQAMTEAGWFVSDRSGVDPICYASSHAGEDAANELLATEAWAELKPRLERGLIVVCEAGCRWLVDDGVRLMPLDQDEWMGFHVLFCSVLDRLELPYIVLPAHVEDLVERVHIAKKAGHEPTFLSTAAASAGKKKNKKKKTAAASAPKPAKYQVTVGELLTLAQAVSKSNVKAPLRMLNVAKRAISLRKSVTSWFLTRGRNVSNKKHAHFIQVMEQICEVLSWETTAEKPGTAAGSADADKADADHGEDKDSPAWVNRFASLTVEDIEDDPEPEATGTAVIQGEAVEKDADQDVDDFLSQSFFKVRSLLHDLKNWRRFLTDTWTEYANLKIDLATASVVTDTAMQLARDLNQDVVDGLPDRWPKDITGVSELVFALAAKLSNIPMQSSSAQGLPFNEKLADVADFAYLPTGILLNSFLDILDDDEIPVYKPGYYGTYNAKADRSKMTVAQKFNEGKILLLELLPEYCVIARFNAPMPVRDEITAGFVEYCKNMDFNLWHSFAAQVMPPGRRSRPANERPAHHDFEKLSATHPKPEFWPKEGDQEIKRIRGIITEWIENDPLQLIRKTALRMVNRDDRPATSQLMFSRNPVICGVLAFHLNIRMQIIGQGLVTQWYDVQQLAFLYNLVQKSPGSSLSWPDMELFIQIHGENNIFVGDRPKDAAQSLNRLELAKGISSAARFAKNSRQPKTDFHKPDWAPSRRLQPTATKAVNVIRDRYLKTSGATPARSIQASEVGKFLDELSKESSTTTLTKPSPSAAPLADPRALLSRKWRNTHHVGTLQLLALLKDKLFEEEPILLYDYFGMHRRSIEILSLIKTKEHHKFVQYFTEGYMPSEAFIANLVLLIHHVARGSAEAMAGMGVKASAADGTYQVSRMVTSCGAVMGPYLEKNGDAAIKFLRLFAKNKKQLQALVDGQPAVQLLDEEERKAMDWFCMDEVLGPKEMESIRTGIPLA</sequence>
<gene>
    <name evidence="4" type="ORF">B0T11DRAFT_327455</name>
</gene>
<feature type="domain" description="NadR/Ttd14 AAA" evidence="2">
    <location>
        <begin position="8"/>
        <end position="185"/>
    </location>
</feature>
<organism evidence="4 5">
    <name type="scientific">Plectosphaerella cucumerina</name>
    <dbReference type="NCBI Taxonomy" id="40658"/>
    <lineage>
        <taxon>Eukaryota</taxon>
        <taxon>Fungi</taxon>
        <taxon>Dikarya</taxon>
        <taxon>Ascomycota</taxon>
        <taxon>Pezizomycotina</taxon>
        <taxon>Sordariomycetes</taxon>
        <taxon>Hypocreomycetidae</taxon>
        <taxon>Glomerellales</taxon>
        <taxon>Plectosphaerellaceae</taxon>
        <taxon>Plectosphaerella</taxon>
    </lineage>
</organism>
<keyword evidence="5" id="KW-1185">Reference proteome</keyword>
<feature type="region of interest" description="Disordered" evidence="1">
    <location>
        <begin position="309"/>
        <end position="332"/>
    </location>
</feature>
<dbReference type="Pfam" id="PF13521">
    <property type="entry name" value="AAA_28"/>
    <property type="match status" value="1"/>
</dbReference>
<dbReference type="AlphaFoldDB" id="A0A8K0TPR9"/>
<protein>
    <submittedName>
        <fullName evidence="4">AAA domain-containing protein</fullName>
    </submittedName>
</protein>
<evidence type="ECO:0000313" key="4">
    <source>
        <dbReference type="EMBL" id="KAH7369363.1"/>
    </source>
</evidence>
<dbReference type="SUPFAM" id="SSF52540">
    <property type="entry name" value="P-loop containing nucleoside triphosphate hydrolases"/>
    <property type="match status" value="1"/>
</dbReference>